<dbReference type="AlphaFoldDB" id="A0A2A2GHX8"/>
<dbReference type="PANTHER" id="PTHR14226">
    <property type="entry name" value="NEUROPATHY TARGET ESTERASE/SWISS CHEESE D.MELANOGASTER"/>
    <property type="match status" value="1"/>
</dbReference>
<dbReference type="Gene3D" id="3.40.1090.10">
    <property type="entry name" value="Cytosolic phospholipase A2 catalytic domain"/>
    <property type="match status" value="2"/>
</dbReference>
<name>A0A2A2GHX8_9RHOB</name>
<keyword evidence="7" id="KW-1185">Reference proteome</keyword>
<protein>
    <recommendedName>
        <fullName evidence="5">PNPLA domain-containing protein</fullName>
    </recommendedName>
</protein>
<comment type="caution">
    <text evidence="4">Lacks conserved residue(s) required for the propagation of feature annotation.</text>
</comment>
<sequence>MPRAATTRRWWPTPRRACPRCSSTWSMSRAWPRSNPPDLTTTAGVQDAGSFPAFAIHRAKPLNSPTSPQIAETIMAEDSLTEHWVCLAGGNALGAFHLGAIEVLLDAGLPVRRVAGASIGAITAALWLGGPREMAKQRMRAFWARAVDRSVFAGTRPARQTSALRALLGGRPWLFNPTLPGIWAMHFLAPNDDHLHSTALMRQTLAELIDFDHLNNGETRLIISALDQETSEDVVFDSATTRLTVDHLMASSALPLIFPPVRLDGRLLVDAGLSANLPVTAIFSDPPERNTVCWAIDLWPPTARRAPSPDTVARRAQDLMFAAQSRHALERLTEALSPRLQDAGIGVAVHHLGYDGGDWEVAAKAFDYSRAALERRRRAGAAEMTRVLSGHAPLQGGGFSVFRHVLEN</sequence>
<accession>A0A2A2GHX8</accession>
<keyword evidence="1 4" id="KW-0378">Hydrolase</keyword>
<evidence type="ECO:0000256" key="2">
    <source>
        <dbReference type="ARBA" id="ARBA00022963"/>
    </source>
</evidence>
<feature type="active site" description="Proton acceptor" evidence="4">
    <location>
        <position position="270"/>
    </location>
</feature>
<evidence type="ECO:0000256" key="1">
    <source>
        <dbReference type="ARBA" id="ARBA00022801"/>
    </source>
</evidence>
<keyword evidence="3 4" id="KW-0443">Lipid metabolism</keyword>
<dbReference type="EMBL" id="NSJZ01000006">
    <property type="protein sequence ID" value="PAU97216.1"/>
    <property type="molecule type" value="Genomic_DNA"/>
</dbReference>
<evidence type="ECO:0000313" key="7">
    <source>
        <dbReference type="Proteomes" id="UP000218023"/>
    </source>
</evidence>
<reference evidence="6 7" key="1">
    <citation type="submission" date="2017-09" db="EMBL/GenBank/DDBJ databases">
        <title>Paracoccus alkalisoli sp. nov., isolated from saline alkaline soil.</title>
        <authorList>
            <person name="Dong X."/>
            <person name="Zhang G."/>
        </authorList>
    </citation>
    <scope>NUCLEOTIDE SEQUENCE [LARGE SCALE GENOMIC DNA]</scope>
    <source>
        <strain evidence="6 7">WN007</strain>
    </source>
</reference>
<evidence type="ECO:0000256" key="3">
    <source>
        <dbReference type="ARBA" id="ARBA00023098"/>
    </source>
</evidence>
<dbReference type="PROSITE" id="PS51635">
    <property type="entry name" value="PNPLA"/>
    <property type="match status" value="1"/>
</dbReference>
<evidence type="ECO:0000259" key="5">
    <source>
        <dbReference type="PROSITE" id="PS51635"/>
    </source>
</evidence>
<dbReference type="Proteomes" id="UP000218023">
    <property type="component" value="Unassembled WGS sequence"/>
</dbReference>
<dbReference type="InterPro" id="IPR016035">
    <property type="entry name" value="Acyl_Trfase/lysoPLipase"/>
</dbReference>
<comment type="caution">
    <text evidence="6">The sequence shown here is derived from an EMBL/GenBank/DDBJ whole genome shotgun (WGS) entry which is preliminary data.</text>
</comment>
<dbReference type="GO" id="GO:0016042">
    <property type="term" value="P:lipid catabolic process"/>
    <property type="evidence" value="ECO:0007669"/>
    <property type="project" value="UniProtKB-UniRule"/>
</dbReference>
<feature type="short sequence motif" description="GXSXG" evidence="4">
    <location>
        <begin position="116"/>
        <end position="120"/>
    </location>
</feature>
<evidence type="ECO:0000313" key="6">
    <source>
        <dbReference type="EMBL" id="PAU97216.1"/>
    </source>
</evidence>
<dbReference type="SUPFAM" id="SSF52151">
    <property type="entry name" value="FabD/lysophospholipase-like"/>
    <property type="match status" value="1"/>
</dbReference>
<evidence type="ECO:0000256" key="4">
    <source>
        <dbReference type="PROSITE-ProRule" id="PRU01161"/>
    </source>
</evidence>
<dbReference type="Pfam" id="PF01734">
    <property type="entry name" value="Patatin"/>
    <property type="match status" value="1"/>
</dbReference>
<dbReference type="PANTHER" id="PTHR14226:SF57">
    <property type="entry name" value="BLR7027 PROTEIN"/>
    <property type="match status" value="1"/>
</dbReference>
<dbReference type="OrthoDB" id="5290098at2"/>
<dbReference type="InterPro" id="IPR002641">
    <property type="entry name" value="PNPLA_dom"/>
</dbReference>
<gene>
    <name evidence="6" type="ORF">CK240_09005</name>
</gene>
<proteinExistence type="predicted"/>
<dbReference type="InterPro" id="IPR050301">
    <property type="entry name" value="NTE"/>
</dbReference>
<feature type="active site" description="Nucleophile" evidence="4">
    <location>
        <position position="118"/>
    </location>
</feature>
<keyword evidence="2 4" id="KW-0442">Lipid degradation</keyword>
<organism evidence="6 7">
    <name type="scientific">Paracoccus salipaludis</name>
    <dbReference type="NCBI Taxonomy" id="2032623"/>
    <lineage>
        <taxon>Bacteria</taxon>
        <taxon>Pseudomonadati</taxon>
        <taxon>Pseudomonadota</taxon>
        <taxon>Alphaproteobacteria</taxon>
        <taxon>Rhodobacterales</taxon>
        <taxon>Paracoccaceae</taxon>
        <taxon>Paracoccus</taxon>
    </lineage>
</organism>
<feature type="domain" description="PNPLA" evidence="5">
    <location>
        <begin position="85"/>
        <end position="283"/>
    </location>
</feature>
<dbReference type="GO" id="GO:0016787">
    <property type="term" value="F:hydrolase activity"/>
    <property type="evidence" value="ECO:0007669"/>
    <property type="project" value="UniProtKB-UniRule"/>
</dbReference>